<dbReference type="EMBL" id="JAGGLU010000010">
    <property type="protein sequence ID" value="MBP2058518.1"/>
    <property type="molecule type" value="Genomic_DNA"/>
</dbReference>
<keyword evidence="3" id="KW-1185">Reference proteome</keyword>
<reference evidence="2 3" key="1">
    <citation type="submission" date="2021-03" db="EMBL/GenBank/DDBJ databases">
        <title>Genomic Encyclopedia of Type Strains, Phase IV (KMG-IV): sequencing the most valuable type-strain genomes for metagenomic binning, comparative biology and taxonomic classification.</title>
        <authorList>
            <person name="Goeker M."/>
        </authorList>
    </citation>
    <scope>NUCLEOTIDE SEQUENCE [LARGE SCALE GENOMIC DNA]</scope>
    <source>
        <strain evidence="2 3">DSM 101872</strain>
    </source>
</reference>
<sequence>MTKLTNEQRLQIYNQWKFEGISITQISKNWKLNNRGIAYMINLIDR</sequence>
<name>A0ABS4MFT0_9LACO</name>
<protein>
    <submittedName>
        <fullName evidence="2">Transcriptional regulator</fullName>
    </submittedName>
</protein>
<organism evidence="2 3">
    <name type="scientific">Lactobacillus colini</name>
    <dbReference type="NCBI Taxonomy" id="1819254"/>
    <lineage>
        <taxon>Bacteria</taxon>
        <taxon>Bacillati</taxon>
        <taxon>Bacillota</taxon>
        <taxon>Bacilli</taxon>
        <taxon>Lactobacillales</taxon>
        <taxon>Lactobacillaceae</taxon>
        <taxon>Lactobacillus</taxon>
    </lineage>
</organism>
<proteinExistence type="predicted"/>
<evidence type="ECO:0000313" key="2">
    <source>
        <dbReference type="EMBL" id="MBP2058518.1"/>
    </source>
</evidence>
<dbReference type="EMBL" id="JAGGLU010000002">
    <property type="protein sequence ID" value="MBP2057219.1"/>
    <property type="molecule type" value="Genomic_DNA"/>
</dbReference>
<gene>
    <name evidence="1" type="ORF">J2Z60_000383</name>
    <name evidence="2" type="ORF">J2Z60_001703</name>
</gene>
<dbReference type="Proteomes" id="UP001519292">
    <property type="component" value="Unassembled WGS sequence"/>
</dbReference>
<comment type="caution">
    <text evidence="2">The sequence shown here is derived from an EMBL/GenBank/DDBJ whole genome shotgun (WGS) entry which is preliminary data.</text>
</comment>
<accession>A0ABS4MFT0</accession>
<feature type="non-terminal residue" evidence="2">
    <location>
        <position position="46"/>
    </location>
</feature>
<evidence type="ECO:0000313" key="3">
    <source>
        <dbReference type="Proteomes" id="UP001519292"/>
    </source>
</evidence>
<evidence type="ECO:0000313" key="1">
    <source>
        <dbReference type="EMBL" id="MBP2057219.1"/>
    </source>
</evidence>